<name>A0ABQ2ATC6_9MICC</name>
<comment type="caution">
    <text evidence="2">The sequence shown here is derived from an EMBL/GenBank/DDBJ whole genome shotgun (WGS) entry which is preliminary data.</text>
</comment>
<organism evidence="2 3">
    <name type="scientific">Arthrobacter liuii</name>
    <dbReference type="NCBI Taxonomy" id="1476996"/>
    <lineage>
        <taxon>Bacteria</taxon>
        <taxon>Bacillati</taxon>
        <taxon>Actinomycetota</taxon>
        <taxon>Actinomycetes</taxon>
        <taxon>Micrococcales</taxon>
        <taxon>Micrococcaceae</taxon>
        <taxon>Arthrobacter</taxon>
    </lineage>
</organism>
<proteinExistence type="predicted"/>
<sequence>MPPAQRYNARRQDSVPEGYSWAVVQKAERVNAPQLSGRASSARQGRPVGNVTRGTTNPNRMRRVDRWLTGPQAWRLRSATDPLVVDLGYGATPATAVELYGRLAVIRPDVQVCGIEIEPERVRTALPLQRPGLTFHVGGFELPVPGRPVLVRAFNVLRQYEEADVPGIWRVVQDRLPRGGLFVDGTCDEIGRRVTWVALDRERPLSLSISLRFGSFELPSDVAERLPKALIHRNVPGEPVHAFMQAMDRAWLESAPLASFGKRQRWVGMCRGLRAAGWPVQDGPGRWRLGELTVDWDAVSPLPRDHQGP</sequence>
<dbReference type="Proteomes" id="UP000643279">
    <property type="component" value="Unassembled WGS sequence"/>
</dbReference>
<dbReference type="SUPFAM" id="SSF53335">
    <property type="entry name" value="S-adenosyl-L-methionine-dependent methyltransferases"/>
    <property type="match status" value="1"/>
</dbReference>
<reference evidence="3" key="1">
    <citation type="journal article" date="2019" name="Int. J. Syst. Evol. Microbiol.">
        <title>The Global Catalogue of Microorganisms (GCM) 10K type strain sequencing project: providing services to taxonomists for standard genome sequencing and annotation.</title>
        <authorList>
            <consortium name="The Broad Institute Genomics Platform"/>
            <consortium name="The Broad Institute Genome Sequencing Center for Infectious Disease"/>
            <person name="Wu L."/>
            <person name="Ma J."/>
        </authorList>
    </citation>
    <scope>NUCLEOTIDE SEQUENCE [LARGE SCALE GENOMIC DNA]</scope>
    <source>
        <strain evidence="3">CGMCC 1.12778</strain>
    </source>
</reference>
<evidence type="ECO:0008006" key="4">
    <source>
        <dbReference type="Google" id="ProtNLM"/>
    </source>
</evidence>
<dbReference type="InterPro" id="IPR029063">
    <property type="entry name" value="SAM-dependent_MTases_sf"/>
</dbReference>
<evidence type="ECO:0000313" key="3">
    <source>
        <dbReference type="Proteomes" id="UP000643279"/>
    </source>
</evidence>
<protein>
    <recommendedName>
        <fullName evidence="4">Methylase</fullName>
    </recommendedName>
</protein>
<evidence type="ECO:0000256" key="1">
    <source>
        <dbReference type="SAM" id="MobiDB-lite"/>
    </source>
</evidence>
<gene>
    <name evidence="2" type="ORF">GCM10007170_26600</name>
</gene>
<accession>A0ABQ2ATC6</accession>
<evidence type="ECO:0000313" key="2">
    <source>
        <dbReference type="EMBL" id="GGH97125.1"/>
    </source>
</evidence>
<feature type="compositionally biased region" description="Polar residues" evidence="1">
    <location>
        <begin position="33"/>
        <end position="43"/>
    </location>
</feature>
<feature type="region of interest" description="Disordered" evidence="1">
    <location>
        <begin position="32"/>
        <end position="58"/>
    </location>
</feature>
<dbReference type="EMBL" id="BMFW01000012">
    <property type="protein sequence ID" value="GGH97125.1"/>
    <property type="molecule type" value="Genomic_DNA"/>
</dbReference>
<keyword evidence="3" id="KW-1185">Reference proteome</keyword>